<name>A0A1H8F0A0_9BACT</name>
<dbReference type="InterPro" id="IPR023974">
    <property type="entry name" value="HxsD"/>
</dbReference>
<organism evidence="1 2">
    <name type="scientific">Chitinophaga rupis</name>
    <dbReference type="NCBI Taxonomy" id="573321"/>
    <lineage>
        <taxon>Bacteria</taxon>
        <taxon>Pseudomonadati</taxon>
        <taxon>Bacteroidota</taxon>
        <taxon>Chitinophagia</taxon>
        <taxon>Chitinophagales</taxon>
        <taxon>Chitinophagaceae</taxon>
        <taxon>Chitinophaga</taxon>
    </lineage>
</organism>
<evidence type="ECO:0000313" key="2">
    <source>
        <dbReference type="Proteomes" id="UP000198984"/>
    </source>
</evidence>
<proteinExistence type="predicted"/>
<gene>
    <name evidence="1" type="ORF">SAMN04488505_10963</name>
</gene>
<protein>
    <submittedName>
        <fullName evidence="1">His-Xaa-Ser system protein HxsD</fullName>
    </submittedName>
</protein>
<dbReference type="AlphaFoldDB" id="A0A1H8F0A0"/>
<accession>A0A1H8F0A0</accession>
<dbReference type="STRING" id="573321.SAMN04488505_10963"/>
<sequence>MNFHINDHQLCLLIDGRQYNEKVLYKCFYWYSNNYSVDIDIETGPFYKITLQATKESDSLSWNHLIEKIKKDLIDFKLRDIISQETQTIRELIVAKAFAYYEIQETPQTNISDPVGFNPENVLEC</sequence>
<dbReference type="RefSeq" id="WP_089919132.1">
    <property type="nucleotide sequence ID" value="NZ_FOBB01000009.1"/>
</dbReference>
<dbReference type="OrthoDB" id="1047691at2"/>
<dbReference type="Proteomes" id="UP000198984">
    <property type="component" value="Unassembled WGS sequence"/>
</dbReference>
<reference evidence="1 2" key="1">
    <citation type="submission" date="2016-10" db="EMBL/GenBank/DDBJ databases">
        <authorList>
            <person name="de Groot N.N."/>
        </authorList>
    </citation>
    <scope>NUCLEOTIDE SEQUENCE [LARGE SCALE GENOMIC DNA]</scope>
    <source>
        <strain evidence="1 2">DSM 21039</strain>
    </source>
</reference>
<evidence type="ECO:0000313" key="1">
    <source>
        <dbReference type="EMBL" id="SEN24428.1"/>
    </source>
</evidence>
<dbReference type="EMBL" id="FOBB01000009">
    <property type="protein sequence ID" value="SEN24428.1"/>
    <property type="molecule type" value="Genomic_DNA"/>
</dbReference>
<keyword evidence="2" id="KW-1185">Reference proteome</keyword>
<dbReference type="NCBIfam" id="TIGR03976">
    <property type="entry name" value="chp_LLNDYxLRE"/>
    <property type="match status" value="1"/>
</dbReference>